<accession>Q9CY67</accession>
<reference evidence="2" key="6">
    <citation type="journal article" date="2002" name="Nature">
        <title>Analysis of the mouse transcriptome based on functional annotation of 60,770 full-length cDNAs.</title>
        <authorList>
            <consortium name="The FANTOM Consortium and the RIKEN Genome Exploration Research Group Phase I and II Team"/>
        </authorList>
    </citation>
    <scope>NUCLEOTIDE SEQUENCE</scope>
    <source>
        <strain evidence="2">C57BL/6J</strain>
        <tissue evidence="2">Whole body</tissue>
    </source>
</reference>
<organism evidence="2">
    <name type="scientific">Mus musculus</name>
    <name type="common">Mouse</name>
    <dbReference type="NCBI Taxonomy" id="10090"/>
    <lineage>
        <taxon>Eukaryota</taxon>
        <taxon>Metazoa</taxon>
        <taxon>Chordata</taxon>
        <taxon>Craniata</taxon>
        <taxon>Vertebrata</taxon>
        <taxon>Euteleostomi</taxon>
        <taxon>Mammalia</taxon>
        <taxon>Eutheria</taxon>
        <taxon>Euarchontoglires</taxon>
        <taxon>Glires</taxon>
        <taxon>Rodentia</taxon>
        <taxon>Myomorpha</taxon>
        <taxon>Muroidea</taxon>
        <taxon>Muridae</taxon>
        <taxon>Murinae</taxon>
        <taxon>Mus</taxon>
        <taxon>Mus</taxon>
    </lineage>
</organism>
<feature type="compositionally biased region" description="Low complexity" evidence="1">
    <location>
        <begin position="19"/>
        <end position="35"/>
    </location>
</feature>
<dbReference type="EMBL" id="AK021254">
    <property type="protein sequence ID" value="BAB32350.1"/>
    <property type="molecule type" value="mRNA"/>
</dbReference>
<sequence>MKARQPPGPGVGDTYSMVSYSDTGSSTGSHGTSTTVSSARERLLWLIDLMEISLPGLKHPSHVWSGVLWLLRVLGWHPTLKATLYSSFPQGSKREAPSIVAAVLPWPEPPFPLWQ</sequence>
<dbReference type="AlphaFoldDB" id="Q9CY67"/>
<protein>
    <submittedName>
        <fullName evidence="2">Uncharacterized protein</fullName>
    </submittedName>
</protein>
<proteinExistence type="evidence at transcript level"/>
<reference evidence="2" key="2">
    <citation type="journal article" date="2000" name="Genome Res.">
        <title>Normalization and subtraction of cap-trapper-selected cDNAs to prepare full-length cDNA libraries for rapid discovery of new genes.</title>
        <authorList>
            <person name="Carninci P."/>
            <person name="Shibata Y."/>
            <person name="Hayatsu N."/>
            <person name="Sugahara Y."/>
            <person name="Shibata K."/>
            <person name="Itoh M."/>
            <person name="Konno H."/>
            <person name="Okazaki Y."/>
            <person name="Muramatsu M."/>
            <person name="Hayashizaki Y."/>
        </authorList>
    </citation>
    <scope>NUCLEOTIDE SEQUENCE</scope>
    <source>
        <strain evidence="2">C57BL/6J</strain>
        <tissue evidence="2">Whole body</tissue>
    </source>
</reference>
<reference evidence="2" key="8">
    <citation type="journal article" date="2005" name="Science">
        <title>Antisense Transcription in the Mammalian Transcriptome.</title>
        <authorList>
            <consortium name="RIKEN Genome Exploration Research Group and Genome Science Group (Genome Network Project Core Group) and the FANTOM Consortium"/>
        </authorList>
    </citation>
    <scope>NUCLEOTIDE SEQUENCE</scope>
    <source>
        <strain evidence="2">C57BL/6J</strain>
        <tissue evidence="2">Whole body</tissue>
    </source>
</reference>
<evidence type="ECO:0000313" key="2">
    <source>
        <dbReference type="EMBL" id="BAB32350.1"/>
    </source>
</evidence>
<evidence type="ECO:0000313" key="3">
    <source>
        <dbReference type="MGI" id="MGI:2682003"/>
    </source>
</evidence>
<reference evidence="2" key="7">
    <citation type="journal article" date="2005" name="Science">
        <title>The Transcriptional Landscape of the Mammalian Genome.</title>
        <authorList>
            <consortium name="The FANTOM Consortium"/>
            <consortium name="Riken Genome Exploration Research Group and Genome Science Group (Genome Network Project Core Group)"/>
        </authorList>
    </citation>
    <scope>NUCLEOTIDE SEQUENCE</scope>
    <source>
        <strain evidence="2">C57BL/6J</strain>
        <tissue evidence="2">Whole body</tissue>
    </source>
</reference>
<reference evidence="2" key="4">
    <citation type="submission" date="2000-08" db="EMBL/GenBank/DDBJ databases">
        <authorList>
            <person name="Adachi J."/>
            <person name="Aizawa K."/>
            <person name="Akahira S."/>
            <person name="Akimura T."/>
            <person name="Arai A."/>
            <person name="Aono H."/>
            <person name="Arakawa T."/>
            <person name="Bono H."/>
            <person name="Carninci P."/>
            <person name="Fukuda S."/>
            <person name="Fukunishi Y."/>
            <person name="Furuno M."/>
            <person name="Hanagaki T."/>
            <person name="Hara A."/>
            <person name="Hayatsu N."/>
            <person name="Hiramoto K."/>
            <person name="Hiraoka T."/>
            <person name="Hori F."/>
            <person name="Imotani K."/>
            <person name="Ishii Y."/>
            <person name="Itoh M."/>
            <person name="Izawa M."/>
            <person name="Kasukawa T."/>
            <person name="Kato H."/>
            <person name="Kawai J."/>
            <person name="Kojima Y."/>
            <person name="Konno H."/>
            <person name="Kouda M."/>
            <person name="Koya S."/>
            <person name="Kurihara C."/>
            <person name="Matsuyama T."/>
            <person name="Miyazaki A."/>
            <person name="Nishi K."/>
            <person name="Nomura K."/>
            <person name="Numazaki R."/>
            <person name="Ohno M."/>
            <person name="Okazaki Y."/>
            <person name="Okido T."/>
            <person name="Owa C."/>
            <person name="Saito H."/>
            <person name="Saito R."/>
            <person name="Sakai C."/>
            <person name="Sakai K."/>
            <person name="Sano H."/>
            <person name="Sasaki D."/>
            <person name="Shibata K."/>
            <person name="Shibata Y."/>
            <person name="Shinagawa A."/>
            <person name="Shiraki T."/>
            <person name="Sogabe Y."/>
            <person name="Suzuki H."/>
            <person name="Tagami M."/>
            <person name="Tagawa A."/>
            <person name="Takahashi F."/>
            <person name="Tanaka T."/>
            <person name="Tejima Y."/>
            <person name="Toya T."/>
            <person name="Yamamura T."/>
            <person name="Yasunishi A."/>
            <person name="Yoshida K."/>
            <person name="Yoshino M."/>
            <person name="Muramatsu M."/>
            <person name="Hayashizaki Y."/>
        </authorList>
    </citation>
    <scope>NUCLEOTIDE SEQUENCE</scope>
    <source>
        <strain evidence="2">C57BL/6J</strain>
        <tissue evidence="2">Whole body</tissue>
    </source>
</reference>
<name>Q9CY67_MOUSE</name>
<reference evidence="2" key="5">
    <citation type="journal article" date="2001" name="Nature">
        <title>Functional annotation of a full-length mouse cDNA collection.</title>
        <authorList>
            <consortium name="The RIKEN Genome Exploration Research Group Phase II Team and the FANTOM Consortium"/>
        </authorList>
    </citation>
    <scope>NUCLEOTIDE SEQUENCE</scope>
    <source>
        <strain evidence="2">C57BL/6J</strain>
        <tissue evidence="2">Whole body</tissue>
    </source>
</reference>
<dbReference type="AGR" id="MGI:2682003"/>
<dbReference type="MGI" id="MGI:2682003">
    <property type="gene designation" value="Whrn"/>
</dbReference>
<reference evidence="2" key="3">
    <citation type="journal article" date="2000" name="Genome Res.">
        <title>RIKEN integrated sequence analysis (RISA) system--384-format sequencing pipeline with 384 multicapillary sequencer.</title>
        <authorList>
            <person name="Shibata K."/>
            <person name="Itoh M."/>
            <person name="Aizawa K."/>
            <person name="Nagaoka S."/>
            <person name="Sasaki N."/>
            <person name="Carninci P."/>
            <person name="Konno H."/>
            <person name="Akiyama J."/>
            <person name="Nishi K."/>
            <person name="Kitsunai T."/>
            <person name="Tashiro H."/>
            <person name="Itoh M."/>
            <person name="Sumi N."/>
            <person name="Ishii Y."/>
            <person name="Nakamura S."/>
            <person name="Hazama M."/>
            <person name="Nishine T."/>
            <person name="Harada A."/>
            <person name="Yamamoto R."/>
            <person name="Matsumoto H."/>
            <person name="Sakaguchi S."/>
            <person name="Ikegami T."/>
            <person name="Kashiwagi K."/>
            <person name="Fujiwake S."/>
            <person name="Inoue K."/>
            <person name="Togawa Y."/>
            <person name="Izawa M."/>
            <person name="Ohara E."/>
            <person name="Watahiki M."/>
            <person name="Yoneda Y."/>
            <person name="Ishikawa T."/>
            <person name="Ozawa K."/>
            <person name="Tanaka T."/>
            <person name="Matsuura S."/>
            <person name="Kawai J."/>
            <person name="Okazaki Y."/>
            <person name="Muramatsu M."/>
            <person name="Inoue Y."/>
            <person name="Kira A."/>
            <person name="Hayashizaki Y."/>
        </authorList>
    </citation>
    <scope>NUCLEOTIDE SEQUENCE</scope>
    <source>
        <strain evidence="2">C57BL/6J</strain>
        <tissue evidence="2">Whole body</tissue>
    </source>
</reference>
<feature type="region of interest" description="Disordered" evidence="1">
    <location>
        <begin position="1"/>
        <end position="35"/>
    </location>
</feature>
<evidence type="ECO:0000256" key="1">
    <source>
        <dbReference type="SAM" id="MobiDB-lite"/>
    </source>
</evidence>
<reference evidence="2" key="1">
    <citation type="journal article" date="1999" name="Methods Enzymol.">
        <title>High-efficiency full-length cDNA cloning.</title>
        <authorList>
            <person name="Carninci P."/>
            <person name="Hayashizaki Y."/>
        </authorList>
    </citation>
    <scope>NUCLEOTIDE SEQUENCE</scope>
    <source>
        <strain evidence="2">C57BL/6J</strain>
        <tissue evidence="2">Whole body</tissue>
    </source>
</reference>
<gene>
    <name evidence="3" type="primary">Whrn</name>
</gene>